<gene>
    <name evidence="2" type="ORF">KC01_LOCUS28305</name>
</gene>
<keyword evidence="3" id="KW-1185">Reference proteome</keyword>
<evidence type="ECO:0000313" key="2">
    <source>
        <dbReference type="EMBL" id="CAL1600183.1"/>
    </source>
</evidence>
<dbReference type="EMBL" id="OZ035845">
    <property type="protein sequence ID" value="CAL1600183.1"/>
    <property type="molecule type" value="Genomic_DNA"/>
</dbReference>
<dbReference type="AlphaFoldDB" id="A0AAV2LII6"/>
<evidence type="ECO:0000256" key="1">
    <source>
        <dbReference type="SAM" id="MobiDB-lite"/>
    </source>
</evidence>
<sequence length="120" mass="12805">MPAVHSSDCWVFTHLEHESVEMEDAVIAVEQSPKRTGALSRSLDVLRFAQTAHLRTARRVSASLRLIRVMTLCLHIAPGAGGDGDDPPGGKGKKTSRTSSSSGSQLLLPQICVNTLGLKS</sequence>
<feature type="region of interest" description="Disordered" evidence="1">
    <location>
        <begin position="78"/>
        <end position="106"/>
    </location>
</feature>
<reference evidence="2 3" key="1">
    <citation type="submission" date="2024-04" db="EMBL/GenBank/DDBJ databases">
        <authorList>
            <person name="Waldvogel A.-M."/>
            <person name="Schoenle A."/>
        </authorList>
    </citation>
    <scope>NUCLEOTIDE SEQUENCE [LARGE SCALE GENOMIC DNA]</scope>
</reference>
<evidence type="ECO:0000313" key="3">
    <source>
        <dbReference type="Proteomes" id="UP001497482"/>
    </source>
</evidence>
<feature type="compositionally biased region" description="Gly residues" evidence="1">
    <location>
        <begin position="79"/>
        <end position="90"/>
    </location>
</feature>
<proteinExistence type="predicted"/>
<accession>A0AAV2LII6</accession>
<protein>
    <submittedName>
        <fullName evidence="2">Uncharacterized protein</fullName>
    </submittedName>
</protein>
<name>A0AAV2LII6_KNICA</name>
<dbReference type="Proteomes" id="UP001497482">
    <property type="component" value="Chromosome 23"/>
</dbReference>
<organism evidence="2 3">
    <name type="scientific">Knipowitschia caucasica</name>
    <name type="common">Caucasian dwarf goby</name>
    <name type="synonym">Pomatoschistus caucasicus</name>
    <dbReference type="NCBI Taxonomy" id="637954"/>
    <lineage>
        <taxon>Eukaryota</taxon>
        <taxon>Metazoa</taxon>
        <taxon>Chordata</taxon>
        <taxon>Craniata</taxon>
        <taxon>Vertebrata</taxon>
        <taxon>Euteleostomi</taxon>
        <taxon>Actinopterygii</taxon>
        <taxon>Neopterygii</taxon>
        <taxon>Teleostei</taxon>
        <taxon>Neoteleostei</taxon>
        <taxon>Acanthomorphata</taxon>
        <taxon>Gobiaria</taxon>
        <taxon>Gobiiformes</taxon>
        <taxon>Gobioidei</taxon>
        <taxon>Gobiidae</taxon>
        <taxon>Gobiinae</taxon>
        <taxon>Knipowitschia</taxon>
    </lineage>
</organism>